<dbReference type="Proteomes" id="UP000295818">
    <property type="component" value="Unassembled WGS sequence"/>
</dbReference>
<accession>A0ABY2BR37</accession>
<organism evidence="2 3">
    <name type="scientific">Kribbella orskensis</name>
    <dbReference type="NCBI Taxonomy" id="2512216"/>
    <lineage>
        <taxon>Bacteria</taxon>
        <taxon>Bacillati</taxon>
        <taxon>Actinomycetota</taxon>
        <taxon>Actinomycetes</taxon>
        <taxon>Propionibacteriales</taxon>
        <taxon>Kribbellaceae</taxon>
        <taxon>Kribbella</taxon>
    </lineage>
</organism>
<dbReference type="Gene3D" id="3.40.50.9200">
    <property type="entry name" value="Hypothetical protein MTH538"/>
    <property type="match status" value="1"/>
</dbReference>
<dbReference type="InterPro" id="IPR015032">
    <property type="entry name" value="ThsB__TIR-like_domain"/>
</dbReference>
<protein>
    <submittedName>
        <fullName evidence="2">TIR-like protein DUF1863</fullName>
    </submittedName>
</protein>
<reference evidence="2 3" key="1">
    <citation type="journal article" date="2015" name="Stand. Genomic Sci.">
        <title>Genomic Encyclopedia of Bacterial and Archaeal Type Strains, Phase III: the genomes of soil and plant-associated and newly described type strains.</title>
        <authorList>
            <person name="Whitman W.B."/>
            <person name="Woyke T."/>
            <person name="Klenk H.P."/>
            <person name="Zhou Y."/>
            <person name="Lilburn T.G."/>
            <person name="Beck B.J."/>
            <person name="De Vos P."/>
            <person name="Vandamme P."/>
            <person name="Eisen J.A."/>
            <person name="Garrity G."/>
            <person name="Hugenholtz P."/>
            <person name="Kyrpides N.C."/>
        </authorList>
    </citation>
    <scope>NUCLEOTIDE SEQUENCE [LARGE SCALE GENOMIC DNA]</scope>
    <source>
        <strain evidence="2 3">VKM Ac-2538</strain>
    </source>
</reference>
<dbReference type="RefSeq" id="WP_132197678.1">
    <property type="nucleotide sequence ID" value="NZ_SLWM01000003.1"/>
</dbReference>
<dbReference type="EMBL" id="SLWM01000003">
    <property type="protein sequence ID" value="TCO27960.1"/>
    <property type="molecule type" value="Genomic_DNA"/>
</dbReference>
<sequence length="161" mass="18097">MAKSAFFSFYYQRDNWRVQQVMKMGAVEGQPLLNSQDWETVEKQGPKAVENWIEKQMKYKSAVVVLVGAQTAKRPWVKYEITKAWNERRPLVGIRIHGLADVNSKTDFLGPNPFNEVGLQGGGTVGSYVTLHDPVGSNSQAVYASIKNNIGSWVDNAYKRS</sequence>
<evidence type="ECO:0000313" key="3">
    <source>
        <dbReference type="Proteomes" id="UP000295818"/>
    </source>
</evidence>
<keyword evidence="3" id="KW-1185">Reference proteome</keyword>
<name>A0ABY2BR37_9ACTN</name>
<comment type="caution">
    <text evidence="2">The sequence shown here is derived from an EMBL/GenBank/DDBJ whole genome shotgun (WGS) entry which is preliminary data.</text>
</comment>
<gene>
    <name evidence="2" type="ORF">EV644_103664</name>
</gene>
<evidence type="ECO:0000259" key="1">
    <source>
        <dbReference type="Pfam" id="PF08937"/>
    </source>
</evidence>
<dbReference type="Pfam" id="PF08937">
    <property type="entry name" value="ThsB_TIR"/>
    <property type="match status" value="1"/>
</dbReference>
<dbReference type="SUPFAM" id="SSF52206">
    <property type="entry name" value="Hypothetical protein MTH538"/>
    <property type="match status" value="1"/>
</dbReference>
<proteinExistence type="predicted"/>
<evidence type="ECO:0000313" key="2">
    <source>
        <dbReference type="EMBL" id="TCO27960.1"/>
    </source>
</evidence>
<dbReference type="InterPro" id="IPR036490">
    <property type="entry name" value="ThsB_TIR-like_sf"/>
</dbReference>
<feature type="domain" description="Thoeris protein ThsB TIR-like" evidence="1">
    <location>
        <begin position="6"/>
        <end position="100"/>
    </location>
</feature>